<protein>
    <submittedName>
        <fullName evidence="3">Uncharacterized protein</fullName>
    </submittedName>
</protein>
<dbReference type="Proteomes" id="UP000604825">
    <property type="component" value="Unassembled WGS sequence"/>
</dbReference>
<name>A0A811Q9Z2_9POAL</name>
<evidence type="ECO:0000313" key="4">
    <source>
        <dbReference type="Proteomes" id="UP000604825"/>
    </source>
</evidence>
<feature type="signal peptide" evidence="2">
    <location>
        <begin position="1"/>
        <end position="28"/>
    </location>
</feature>
<accession>A0A811Q9Z2</accession>
<comment type="caution">
    <text evidence="3">The sequence shown here is derived from an EMBL/GenBank/DDBJ whole genome shotgun (WGS) entry which is preliminary data.</text>
</comment>
<evidence type="ECO:0000256" key="1">
    <source>
        <dbReference type="SAM" id="MobiDB-lite"/>
    </source>
</evidence>
<gene>
    <name evidence="3" type="ORF">NCGR_LOCUS37173</name>
</gene>
<organism evidence="3 4">
    <name type="scientific">Miscanthus lutarioriparius</name>
    <dbReference type="NCBI Taxonomy" id="422564"/>
    <lineage>
        <taxon>Eukaryota</taxon>
        <taxon>Viridiplantae</taxon>
        <taxon>Streptophyta</taxon>
        <taxon>Embryophyta</taxon>
        <taxon>Tracheophyta</taxon>
        <taxon>Spermatophyta</taxon>
        <taxon>Magnoliopsida</taxon>
        <taxon>Liliopsida</taxon>
        <taxon>Poales</taxon>
        <taxon>Poaceae</taxon>
        <taxon>PACMAD clade</taxon>
        <taxon>Panicoideae</taxon>
        <taxon>Andropogonodae</taxon>
        <taxon>Andropogoneae</taxon>
        <taxon>Saccharinae</taxon>
        <taxon>Miscanthus</taxon>
    </lineage>
</organism>
<dbReference type="EMBL" id="CAJGYO010000009">
    <property type="protein sequence ID" value="CAD6253548.1"/>
    <property type="molecule type" value="Genomic_DNA"/>
</dbReference>
<sequence>MPMMNKKHLGAALVTLPLLMASSYRATARHLDCQLTWGMKCYNDEMCYNLCSIEPGCGFTSGKCTNSSCECIKDRTVVRGEANDGEGEAAGGHGGGGMLISN</sequence>
<keyword evidence="2" id="KW-0732">Signal</keyword>
<feature type="region of interest" description="Disordered" evidence="1">
    <location>
        <begin position="83"/>
        <end position="102"/>
    </location>
</feature>
<dbReference type="AlphaFoldDB" id="A0A811Q9Z2"/>
<evidence type="ECO:0000313" key="3">
    <source>
        <dbReference type="EMBL" id="CAD6253548.1"/>
    </source>
</evidence>
<feature type="compositionally biased region" description="Gly residues" evidence="1">
    <location>
        <begin position="88"/>
        <end position="102"/>
    </location>
</feature>
<feature type="chain" id="PRO_5032652508" evidence="2">
    <location>
        <begin position="29"/>
        <end position="102"/>
    </location>
</feature>
<proteinExistence type="predicted"/>
<evidence type="ECO:0000256" key="2">
    <source>
        <dbReference type="SAM" id="SignalP"/>
    </source>
</evidence>
<reference evidence="3" key="1">
    <citation type="submission" date="2020-10" db="EMBL/GenBank/DDBJ databases">
        <authorList>
            <person name="Han B."/>
            <person name="Lu T."/>
            <person name="Zhao Q."/>
            <person name="Huang X."/>
            <person name="Zhao Y."/>
        </authorList>
    </citation>
    <scope>NUCLEOTIDE SEQUENCE</scope>
</reference>
<dbReference type="OrthoDB" id="10427015at2759"/>
<keyword evidence="4" id="KW-1185">Reference proteome</keyword>